<feature type="non-terminal residue" evidence="21">
    <location>
        <position position="535"/>
    </location>
</feature>
<dbReference type="Gene3D" id="1.10.10.60">
    <property type="entry name" value="Homeodomain-like"/>
    <property type="match status" value="1"/>
</dbReference>
<evidence type="ECO:0000256" key="9">
    <source>
        <dbReference type="ARBA" id="ARBA00023054"/>
    </source>
</evidence>
<dbReference type="InterPro" id="IPR039008">
    <property type="entry name" value="IF_rod_dom"/>
</dbReference>
<dbReference type="SUPFAM" id="SSF46689">
    <property type="entry name" value="Homeodomain-like"/>
    <property type="match status" value="1"/>
</dbReference>
<evidence type="ECO:0000256" key="7">
    <source>
        <dbReference type="ARBA" id="ARBA00023015"/>
    </source>
</evidence>
<keyword evidence="7" id="KW-0805">Transcription regulation</keyword>
<dbReference type="GO" id="GO:0000981">
    <property type="term" value="F:DNA-binding transcription factor activity, RNA polymerase II-specific"/>
    <property type="evidence" value="ECO:0007669"/>
    <property type="project" value="InterPro"/>
</dbReference>
<dbReference type="PANTHER" id="PTHR24208">
    <property type="entry name" value="LIM/HOMEOBOX PROTEIN LHX"/>
    <property type="match status" value="1"/>
</dbReference>
<evidence type="ECO:0000256" key="2">
    <source>
        <dbReference type="ARBA" id="ARBA00004123"/>
    </source>
</evidence>
<feature type="coiled-coil region" evidence="17">
    <location>
        <begin position="345"/>
        <end position="379"/>
    </location>
</feature>
<dbReference type="FunFam" id="1.20.5.500:FF:000001">
    <property type="entry name" value="Type II keratin 23"/>
    <property type="match status" value="1"/>
</dbReference>
<dbReference type="SMART" id="SM00389">
    <property type="entry name" value="HOX"/>
    <property type="match status" value="1"/>
</dbReference>
<evidence type="ECO:0000256" key="12">
    <source>
        <dbReference type="ARBA" id="ARBA00023163"/>
    </source>
</evidence>
<dbReference type="SMART" id="SM01391">
    <property type="entry name" value="Filament"/>
    <property type="match status" value="1"/>
</dbReference>
<dbReference type="GO" id="GO:0046872">
    <property type="term" value="F:metal ion binding"/>
    <property type="evidence" value="ECO:0007669"/>
    <property type="project" value="UniProtKB-KW"/>
</dbReference>
<evidence type="ECO:0000256" key="1">
    <source>
        <dbReference type="ARBA" id="ARBA00003263"/>
    </source>
</evidence>
<evidence type="ECO:0000259" key="19">
    <source>
        <dbReference type="PROSITE" id="PS50071"/>
    </source>
</evidence>
<dbReference type="InterPro" id="IPR050453">
    <property type="entry name" value="LIM_Homeobox_TF"/>
</dbReference>
<comment type="function">
    <text evidence="1">Sequence-specific transcription factor which is part of a developmental regulatory system that provides cells with specific positional identities on the anterior-posterior axis.</text>
</comment>
<sequence length="535" mass="59969">SPPSEAACLCSPPPAKNQCASCGMDIQDRYLLKVNNLNWHLGCLECSVCRASLRQHNSCYVKNKEIFCKLDYFSRFGTKCAQCGRQVYASDWVRRARGSVYHLACFACFSCKRQLSTGEEFGLVEGRVLCRSHYDIMLDNLRRAAENGTGLTLEGALPSDQDCQPKPAKRARTSFTAEQLQVMQSQFAQDNNPDAQTLQKLAEMTGLSRRVIQVWFQNCRARHKKQPPQSSFSQRRPLSRMPTALPDDIPYSPFSGLDQPHLLALRGYLDIATMSLFTSQSVRNYPLRQQPFSNTSVRDGVRSILPKPSVTISNLTRSVSLGNGLNMLGSSLKYNSATTNDKETMQGLNDRLANYLDKVRSLEKSNAELEAKIKQLMLEKAPKCRDIEAMMAQAHAIGQEVRKKSLENARIMLEIDHSGDIQTGGVMTCKGQEVNALRARLANEQLNVEVDAVQGPDLGAIMAELRVQYEGIARKNKEDAEAWYLKKIETVQSQVKESNEALRFAQSELSERRRFLQGLEVELDSLRKQVGCKGP</sequence>
<name>Q4RU05_TETNG</name>
<feature type="domain" description="LIM zinc-binding" evidence="18">
    <location>
        <begin position="78"/>
        <end position="140"/>
    </location>
</feature>
<keyword evidence="10 14" id="KW-0238">DNA-binding</keyword>
<dbReference type="InterPro" id="IPR001781">
    <property type="entry name" value="Znf_LIM"/>
</dbReference>
<protein>
    <submittedName>
        <fullName evidence="21">(spotted green pufferfish) hypothetical protein</fullName>
    </submittedName>
</protein>
<dbReference type="Pfam" id="PF00412">
    <property type="entry name" value="LIM"/>
    <property type="match status" value="2"/>
</dbReference>
<feature type="domain" description="LIM zinc-binding" evidence="18">
    <location>
        <begin position="17"/>
        <end position="77"/>
    </location>
</feature>
<dbReference type="Gene3D" id="2.10.110.10">
    <property type="entry name" value="Cysteine Rich Protein"/>
    <property type="match status" value="2"/>
</dbReference>
<keyword evidence="3 15" id="KW-0479">Metal-binding</keyword>
<dbReference type="AlphaFoldDB" id="Q4RU05"/>
<dbReference type="SUPFAM" id="SSF64593">
    <property type="entry name" value="Intermediate filament protein, coiled coil region"/>
    <property type="match status" value="1"/>
</dbReference>
<dbReference type="InterPro" id="IPR017970">
    <property type="entry name" value="Homeobox_CS"/>
</dbReference>
<organism evidence="21">
    <name type="scientific">Tetraodon nigroviridis</name>
    <name type="common">Spotted green pufferfish</name>
    <name type="synonym">Chelonodon nigroviridis</name>
    <dbReference type="NCBI Taxonomy" id="99883"/>
    <lineage>
        <taxon>Eukaryota</taxon>
        <taxon>Metazoa</taxon>
        <taxon>Chordata</taxon>
        <taxon>Craniata</taxon>
        <taxon>Vertebrata</taxon>
        <taxon>Euteleostomi</taxon>
        <taxon>Actinopterygii</taxon>
        <taxon>Neopterygii</taxon>
        <taxon>Teleostei</taxon>
        <taxon>Neoteleostei</taxon>
        <taxon>Acanthomorphata</taxon>
        <taxon>Eupercaria</taxon>
        <taxon>Tetraodontiformes</taxon>
        <taxon>Tetradontoidea</taxon>
        <taxon>Tetraodontidae</taxon>
        <taxon>Tetraodon</taxon>
    </lineage>
</organism>
<evidence type="ECO:0000256" key="16">
    <source>
        <dbReference type="RuleBase" id="RU000682"/>
    </source>
</evidence>
<feature type="domain" description="IF rod" evidence="20">
    <location>
        <begin position="341"/>
        <end position="535"/>
    </location>
</feature>
<evidence type="ECO:0000256" key="10">
    <source>
        <dbReference type="ARBA" id="ARBA00023125"/>
    </source>
</evidence>
<dbReference type="OrthoDB" id="125004at2759"/>
<evidence type="ECO:0000256" key="3">
    <source>
        <dbReference type="ARBA" id="ARBA00022723"/>
    </source>
</evidence>
<keyword evidence="11 14" id="KW-0371">Homeobox</keyword>
<comment type="subcellular location">
    <subcellularLocation>
        <location evidence="2 14 16">Nucleus</location>
    </subcellularLocation>
</comment>
<evidence type="ECO:0000256" key="8">
    <source>
        <dbReference type="ARBA" id="ARBA00023038"/>
    </source>
</evidence>
<evidence type="ECO:0000256" key="15">
    <source>
        <dbReference type="PROSITE-ProRule" id="PRU00125"/>
    </source>
</evidence>
<dbReference type="GO" id="GO:0005882">
    <property type="term" value="C:intermediate filament"/>
    <property type="evidence" value="ECO:0007669"/>
    <property type="project" value="UniProtKB-KW"/>
</dbReference>
<feature type="domain" description="Homeobox" evidence="19">
    <location>
        <begin position="166"/>
        <end position="226"/>
    </location>
</feature>
<keyword evidence="12" id="KW-0804">Transcription</keyword>
<dbReference type="FunFam" id="2.10.110.10:FF:000031">
    <property type="entry name" value="LIM homeobox 6, isoform CRA_b"/>
    <property type="match status" value="1"/>
</dbReference>
<dbReference type="PROSITE" id="PS50023">
    <property type="entry name" value="LIM_DOMAIN_2"/>
    <property type="match status" value="2"/>
</dbReference>
<keyword evidence="5" id="KW-0403">Intermediate filament</keyword>
<keyword evidence="9 17" id="KW-0175">Coiled coil</keyword>
<evidence type="ECO:0000256" key="5">
    <source>
        <dbReference type="ARBA" id="ARBA00022754"/>
    </source>
</evidence>
<dbReference type="FunFam" id="2.10.110.10:FF:000023">
    <property type="entry name" value="LIM homeobox 6"/>
    <property type="match status" value="1"/>
</dbReference>
<feature type="DNA-binding region" description="Homeobox" evidence="14">
    <location>
        <begin position="168"/>
        <end position="227"/>
    </location>
</feature>
<keyword evidence="4" id="KW-0677">Repeat</keyword>
<dbReference type="GO" id="GO:0005634">
    <property type="term" value="C:nucleus"/>
    <property type="evidence" value="ECO:0007669"/>
    <property type="project" value="UniProtKB-SubCell"/>
</dbReference>
<evidence type="ECO:0000256" key="11">
    <source>
        <dbReference type="ARBA" id="ARBA00023155"/>
    </source>
</evidence>
<dbReference type="KEGG" id="tng:GSTEN00029006G001"/>
<evidence type="ECO:0000259" key="18">
    <source>
        <dbReference type="PROSITE" id="PS50023"/>
    </source>
</evidence>
<dbReference type="FunFam" id="1.10.10.60:FF:000050">
    <property type="entry name" value="LIM homeobox 6"/>
    <property type="match status" value="1"/>
</dbReference>
<dbReference type="SMART" id="SM00132">
    <property type="entry name" value="LIM"/>
    <property type="match status" value="2"/>
</dbReference>
<keyword evidence="6 15" id="KW-0862">Zinc</keyword>
<keyword evidence="13 14" id="KW-0539">Nucleus</keyword>
<dbReference type="InterPro" id="IPR009057">
    <property type="entry name" value="Homeodomain-like_sf"/>
</dbReference>
<comment type="caution">
    <text evidence="21">The sequence shown here is derived from an EMBL/GenBank/DDBJ whole genome shotgun (WGS) entry which is preliminary data.</text>
</comment>
<keyword evidence="8 15" id="KW-0440">LIM domain</keyword>
<reference evidence="21" key="2">
    <citation type="submission" date="2004-02" db="EMBL/GenBank/DDBJ databases">
        <authorList>
            <consortium name="Genoscope"/>
            <consortium name="Whitehead Institute Centre for Genome Research"/>
        </authorList>
    </citation>
    <scope>NUCLEOTIDE SEQUENCE</scope>
</reference>
<dbReference type="PROSITE" id="PS00027">
    <property type="entry name" value="HOMEOBOX_1"/>
    <property type="match status" value="1"/>
</dbReference>
<dbReference type="PANTHER" id="PTHR24208:SF121">
    <property type="entry name" value="LIM_HOMEOBOX PROTEIN LHX6"/>
    <property type="match status" value="1"/>
</dbReference>
<proteinExistence type="predicted"/>
<evidence type="ECO:0000256" key="14">
    <source>
        <dbReference type="PROSITE-ProRule" id="PRU00108"/>
    </source>
</evidence>
<evidence type="ECO:0000256" key="17">
    <source>
        <dbReference type="SAM" id="Coils"/>
    </source>
</evidence>
<evidence type="ECO:0000256" key="13">
    <source>
        <dbReference type="ARBA" id="ARBA00023242"/>
    </source>
</evidence>
<dbReference type="CDD" id="cd00086">
    <property type="entry name" value="homeodomain"/>
    <property type="match status" value="1"/>
</dbReference>
<evidence type="ECO:0000259" key="20">
    <source>
        <dbReference type="PROSITE" id="PS51842"/>
    </source>
</evidence>
<dbReference type="Pfam" id="PF00046">
    <property type="entry name" value="Homeodomain"/>
    <property type="match status" value="1"/>
</dbReference>
<dbReference type="GO" id="GO:0021884">
    <property type="term" value="P:forebrain neuron development"/>
    <property type="evidence" value="ECO:0007669"/>
    <property type="project" value="TreeGrafter"/>
</dbReference>
<dbReference type="Pfam" id="PF00038">
    <property type="entry name" value="Filament"/>
    <property type="match status" value="2"/>
</dbReference>
<reference evidence="21" key="1">
    <citation type="journal article" date="2004" name="Nature">
        <title>Genome duplication in the teleost fish Tetraodon nigroviridis reveals the early vertebrate proto-karyotype.</title>
        <authorList>
            <person name="Jaillon O."/>
            <person name="Aury J.-M."/>
            <person name="Brunet F."/>
            <person name="Petit J.-L."/>
            <person name="Stange-Thomann N."/>
            <person name="Mauceli E."/>
            <person name="Bouneau L."/>
            <person name="Fischer C."/>
            <person name="Ozouf-Costaz C."/>
            <person name="Bernot A."/>
            <person name="Nicaud S."/>
            <person name="Jaffe D."/>
            <person name="Fisher S."/>
            <person name="Lutfalla G."/>
            <person name="Dossat C."/>
            <person name="Segurens B."/>
            <person name="Dasilva C."/>
            <person name="Salanoubat M."/>
            <person name="Levy M."/>
            <person name="Boudet N."/>
            <person name="Castellano S."/>
            <person name="Anthouard V."/>
            <person name="Jubin C."/>
            <person name="Castelli V."/>
            <person name="Katinka M."/>
            <person name="Vacherie B."/>
            <person name="Biemont C."/>
            <person name="Skalli Z."/>
            <person name="Cattolico L."/>
            <person name="Poulain J."/>
            <person name="De Berardinis V."/>
            <person name="Cruaud C."/>
            <person name="Duprat S."/>
            <person name="Brottier P."/>
            <person name="Coutanceau J.-P."/>
            <person name="Gouzy J."/>
            <person name="Parra G."/>
            <person name="Lardier G."/>
            <person name="Chapple C."/>
            <person name="McKernan K.J."/>
            <person name="McEwan P."/>
            <person name="Bosak S."/>
            <person name="Kellis M."/>
            <person name="Volff J.-N."/>
            <person name="Guigo R."/>
            <person name="Zody M.C."/>
            <person name="Mesirov J."/>
            <person name="Lindblad-Toh K."/>
            <person name="Birren B."/>
            <person name="Nusbaum C."/>
            <person name="Kahn D."/>
            <person name="Robinson-Rechavi M."/>
            <person name="Laudet V."/>
            <person name="Schachter V."/>
            <person name="Quetier F."/>
            <person name="Saurin W."/>
            <person name="Scarpelli C."/>
            <person name="Wincker P."/>
            <person name="Lander E.S."/>
            <person name="Weissenbach J."/>
            <person name="Roest Crollius H."/>
        </authorList>
    </citation>
    <scope>NUCLEOTIDE SEQUENCE [LARGE SCALE GENOMIC DNA]</scope>
</reference>
<accession>Q4RU05</accession>
<dbReference type="GO" id="GO:0000977">
    <property type="term" value="F:RNA polymerase II transcription regulatory region sequence-specific DNA binding"/>
    <property type="evidence" value="ECO:0007669"/>
    <property type="project" value="TreeGrafter"/>
</dbReference>
<dbReference type="CDD" id="cd09380">
    <property type="entry name" value="LIM1_Lhx6"/>
    <property type="match status" value="1"/>
</dbReference>
<evidence type="ECO:0000313" key="21">
    <source>
        <dbReference type="EMBL" id="CAG08127.1"/>
    </source>
</evidence>
<dbReference type="SUPFAM" id="SSF57716">
    <property type="entry name" value="Glucocorticoid receptor-like (DNA-binding domain)"/>
    <property type="match status" value="2"/>
</dbReference>
<dbReference type="Gene3D" id="1.20.5.500">
    <property type="entry name" value="Single helix bin"/>
    <property type="match status" value="1"/>
</dbReference>
<evidence type="ECO:0000256" key="6">
    <source>
        <dbReference type="ARBA" id="ARBA00022833"/>
    </source>
</evidence>
<gene>
    <name evidence="21" type="ORF">GSTENG00029006001</name>
</gene>
<evidence type="ECO:0000256" key="4">
    <source>
        <dbReference type="ARBA" id="ARBA00022737"/>
    </source>
</evidence>
<dbReference type="PROSITE" id="PS51842">
    <property type="entry name" value="IF_ROD_2"/>
    <property type="match status" value="1"/>
</dbReference>
<dbReference type="InterPro" id="IPR001356">
    <property type="entry name" value="HD"/>
</dbReference>
<dbReference type="PROSITE" id="PS50071">
    <property type="entry name" value="HOMEOBOX_2"/>
    <property type="match status" value="1"/>
</dbReference>
<dbReference type="PROSITE" id="PS00478">
    <property type="entry name" value="LIM_DOMAIN_1"/>
    <property type="match status" value="2"/>
</dbReference>
<dbReference type="EMBL" id="CAAE01014996">
    <property type="protein sequence ID" value="CAG08127.1"/>
    <property type="molecule type" value="Genomic_DNA"/>
</dbReference>